<accession>A0A1J9U9F6</accession>
<evidence type="ECO:0000313" key="1">
    <source>
        <dbReference type="EMBL" id="OJD75432.1"/>
    </source>
</evidence>
<name>A0A1J9U9F6_9BACI</name>
<dbReference type="Proteomes" id="UP000182788">
    <property type="component" value="Unassembled WGS sequence"/>
</dbReference>
<organism evidence="1 2">
    <name type="scientific">Bacillus paramycoides</name>
    <dbReference type="NCBI Taxonomy" id="2026194"/>
    <lineage>
        <taxon>Bacteria</taxon>
        <taxon>Bacillati</taxon>
        <taxon>Bacillota</taxon>
        <taxon>Bacilli</taxon>
        <taxon>Bacillales</taxon>
        <taxon>Bacillaceae</taxon>
        <taxon>Bacillus</taxon>
        <taxon>Bacillus cereus group</taxon>
    </lineage>
</organism>
<sequence length="64" mass="7220">MTGIAVGAMGLSIWALVSQTATQEKNKYYTIHWAVNSNIGDEILLFTFIKPDIQINSKQYPYIL</sequence>
<comment type="caution">
    <text evidence="1">The sequence shown here is derived from an EMBL/GenBank/DDBJ whole genome shotgun (WGS) entry which is preliminary data.</text>
</comment>
<dbReference type="AlphaFoldDB" id="A0A1J9U9F6"/>
<evidence type="ECO:0000313" key="2">
    <source>
        <dbReference type="Proteomes" id="UP000182788"/>
    </source>
</evidence>
<proteinExistence type="predicted"/>
<dbReference type="EMBL" id="MAOI01000102">
    <property type="protein sequence ID" value="OJD75432.1"/>
    <property type="molecule type" value="Genomic_DNA"/>
</dbReference>
<reference evidence="1 2" key="1">
    <citation type="submission" date="2016-06" db="EMBL/GenBank/DDBJ databases">
        <title>First insights into the genetic diversity and population structure of in the Bacillus cereus group bacteria from diverse marine environments.</title>
        <authorList>
            <person name="Liu Y."/>
            <person name="Lai Q."/>
            <person name="Shao Z."/>
        </authorList>
    </citation>
    <scope>NUCLEOTIDE SEQUENCE [LARGE SCALE GENOMIC DNA]</scope>
    <source>
        <strain evidence="1 2">NH24A2</strain>
    </source>
</reference>
<gene>
    <name evidence="1" type="ORF">BAU28_16800</name>
</gene>
<protein>
    <submittedName>
        <fullName evidence="1">Uncharacterized protein</fullName>
    </submittedName>
</protein>